<comment type="similarity">
    <text evidence="1 4">Belongs to the bacterial flagellin family.</text>
</comment>
<dbReference type="OrthoDB" id="9796789at2"/>
<reference evidence="7 8" key="1">
    <citation type="submission" date="2007-01" db="EMBL/GenBank/DDBJ databases">
        <title>Complete sequence of Psychromonas ingrahamii 37.</title>
        <authorList>
            <consortium name="US DOE Joint Genome Institute"/>
            <person name="Copeland A."/>
            <person name="Lucas S."/>
            <person name="Lapidus A."/>
            <person name="Barry K."/>
            <person name="Detter J.C."/>
            <person name="Glavina del Rio T."/>
            <person name="Hammon N."/>
            <person name="Israni S."/>
            <person name="Dalin E."/>
            <person name="Tice H."/>
            <person name="Pitluck S."/>
            <person name="Thompson L.S."/>
            <person name="Brettin T."/>
            <person name="Bruce D."/>
            <person name="Han C."/>
            <person name="Tapia R."/>
            <person name="Schmutz J."/>
            <person name="Larimer F."/>
            <person name="Land M."/>
            <person name="Hauser L."/>
            <person name="Kyrpides N."/>
            <person name="Ivanova N."/>
            <person name="Staley J."/>
            <person name="Richardson P."/>
        </authorList>
    </citation>
    <scope>NUCLEOTIDE SEQUENCE [LARGE SCALE GENOMIC DNA]</scope>
    <source>
        <strain evidence="7 8">37</strain>
    </source>
</reference>
<gene>
    <name evidence="7" type="ordered locus">Ping_3589</name>
</gene>
<keyword evidence="7" id="KW-0966">Cell projection</keyword>
<dbReference type="AlphaFoldDB" id="A1T0K7"/>
<dbReference type="GO" id="GO:0005576">
    <property type="term" value="C:extracellular region"/>
    <property type="evidence" value="ECO:0007669"/>
    <property type="project" value="UniProtKB-SubCell"/>
</dbReference>
<organism evidence="7 8">
    <name type="scientific">Psychromonas ingrahamii (strain DSM 17664 / CCUG 51855 / 37)</name>
    <dbReference type="NCBI Taxonomy" id="357804"/>
    <lineage>
        <taxon>Bacteria</taxon>
        <taxon>Pseudomonadati</taxon>
        <taxon>Pseudomonadota</taxon>
        <taxon>Gammaproteobacteria</taxon>
        <taxon>Alteromonadales</taxon>
        <taxon>Psychromonadaceae</taxon>
        <taxon>Psychromonas</taxon>
    </lineage>
</organism>
<sequence>MSLSIQTNYANLVGQNTLNKTNADFNTSLERLSTGYRINSASDDAAGLQISNRLEAQGRGMGVAMRNAGDATSQMQTAEGAMEEMTNIAYRMSDLATQSANGTASDDDRTAMEAEFTSLAAELGSLMENTNMGGQKLLDKTDGVFATGAINYQVGNTSAEKLSVDISTELTTVTTSITALSEGAAFAAAYNTAYQTAYDTEMAGAGVVATAKANGVAAGNTAGAADADAGAYATMAAVETKGLTLTSQKGATNAIDTLSGFINDIGATRSQLGANINRLDHTMANLASMSENTAAAKSRIMDTDMAAESSAMSKNQMLMQAGAQVLSSTKMVPQLAMSLMG</sequence>
<keyword evidence="7" id="KW-0969">Cilium</keyword>
<dbReference type="GO" id="GO:0009288">
    <property type="term" value="C:bacterial-type flagellum"/>
    <property type="evidence" value="ECO:0007669"/>
    <property type="project" value="UniProtKB-SubCell"/>
</dbReference>
<dbReference type="Proteomes" id="UP000000639">
    <property type="component" value="Chromosome"/>
</dbReference>
<dbReference type="PRINTS" id="PR00207">
    <property type="entry name" value="FLAGELLIN"/>
</dbReference>
<evidence type="ECO:0000313" key="7">
    <source>
        <dbReference type="EMBL" id="ABM05272.1"/>
    </source>
</evidence>
<keyword evidence="8" id="KW-1185">Reference proteome</keyword>
<feature type="domain" description="Flagellin N-terminal" evidence="5">
    <location>
        <begin position="5"/>
        <end position="141"/>
    </location>
</feature>
<dbReference type="KEGG" id="pin:Ping_3589"/>
<dbReference type="InterPro" id="IPR001492">
    <property type="entry name" value="Flagellin"/>
</dbReference>
<dbReference type="Pfam" id="PF00669">
    <property type="entry name" value="Flagellin_N"/>
    <property type="match status" value="1"/>
</dbReference>
<evidence type="ECO:0000259" key="6">
    <source>
        <dbReference type="Pfam" id="PF00700"/>
    </source>
</evidence>
<dbReference type="PANTHER" id="PTHR42792:SF2">
    <property type="entry name" value="FLAGELLIN"/>
    <property type="match status" value="1"/>
</dbReference>
<dbReference type="InterPro" id="IPR001029">
    <property type="entry name" value="Flagellin_N"/>
</dbReference>
<protein>
    <recommendedName>
        <fullName evidence="4">Flagellin</fullName>
    </recommendedName>
</protein>
<dbReference type="SUPFAM" id="SSF64518">
    <property type="entry name" value="Phase 1 flagellin"/>
    <property type="match status" value="1"/>
</dbReference>
<evidence type="ECO:0000256" key="1">
    <source>
        <dbReference type="ARBA" id="ARBA00005709"/>
    </source>
</evidence>
<dbReference type="HOGENOM" id="CLU_011142_2_2_6"/>
<feature type="domain" description="Flagellin C-terminal" evidence="6">
    <location>
        <begin position="259"/>
        <end position="339"/>
    </location>
</feature>
<keyword evidence="7" id="KW-0282">Flagellum</keyword>
<dbReference type="InterPro" id="IPR046358">
    <property type="entry name" value="Flagellin_C"/>
</dbReference>
<dbReference type="eggNOG" id="COG1344">
    <property type="taxonomic scope" value="Bacteria"/>
</dbReference>
<evidence type="ECO:0000256" key="2">
    <source>
        <dbReference type="ARBA" id="ARBA00022525"/>
    </source>
</evidence>
<dbReference type="RefSeq" id="WP_011771820.1">
    <property type="nucleotide sequence ID" value="NC_008709.1"/>
</dbReference>
<dbReference type="Gene3D" id="1.20.1330.10">
    <property type="entry name" value="f41 fragment of flagellin, N-terminal domain"/>
    <property type="match status" value="1"/>
</dbReference>
<dbReference type="Pfam" id="PF00700">
    <property type="entry name" value="Flagellin_C"/>
    <property type="match status" value="1"/>
</dbReference>
<dbReference type="STRING" id="357804.Ping_3589"/>
<evidence type="ECO:0000256" key="3">
    <source>
        <dbReference type="ARBA" id="ARBA00023143"/>
    </source>
</evidence>
<evidence type="ECO:0000256" key="4">
    <source>
        <dbReference type="RuleBase" id="RU362073"/>
    </source>
</evidence>
<name>A1T0K7_PSYIN</name>
<comment type="subcellular location">
    <subcellularLocation>
        <location evidence="4">Secreted</location>
    </subcellularLocation>
    <subcellularLocation>
        <location evidence="4">Bacterial flagellum</location>
    </subcellularLocation>
</comment>
<comment type="function">
    <text evidence="4">Flagellin is the subunit protein which polymerizes to form the filaments of bacterial flagella.</text>
</comment>
<keyword evidence="2 4" id="KW-0964">Secreted</keyword>
<evidence type="ECO:0000313" key="8">
    <source>
        <dbReference type="Proteomes" id="UP000000639"/>
    </source>
</evidence>
<evidence type="ECO:0000259" key="5">
    <source>
        <dbReference type="Pfam" id="PF00669"/>
    </source>
</evidence>
<accession>A1T0K7</accession>
<dbReference type="GO" id="GO:0005198">
    <property type="term" value="F:structural molecule activity"/>
    <property type="evidence" value="ECO:0007669"/>
    <property type="project" value="UniProtKB-UniRule"/>
</dbReference>
<dbReference type="PANTHER" id="PTHR42792">
    <property type="entry name" value="FLAGELLIN"/>
    <property type="match status" value="1"/>
</dbReference>
<dbReference type="EMBL" id="CP000510">
    <property type="protein sequence ID" value="ABM05272.1"/>
    <property type="molecule type" value="Genomic_DNA"/>
</dbReference>
<keyword evidence="3 4" id="KW-0975">Bacterial flagellum</keyword>
<proteinExistence type="inferred from homology"/>